<protein>
    <submittedName>
        <fullName evidence="2">Uncharacterized protein</fullName>
    </submittedName>
</protein>
<evidence type="ECO:0000313" key="2">
    <source>
        <dbReference type="EMBL" id="KAJ1100945.1"/>
    </source>
</evidence>
<name>A0AAV7MDS7_PLEWA</name>
<accession>A0AAV7MDS7</accession>
<sequence>MVKEGRGAPRTPSLYKGGPLRGSRYRRGSPGASVALSWRETPKFVTPGPRGGQPESQGPGRASGEAAPGPGRAGESSGTPASEGEAQPLPRMTLRPGMGLLVPRGRPEKGASPGSTLGACQLRFPNKVILPVPRGHRAERAPRAQRQPTNPAAAVNLAAGKRSSRR</sequence>
<evidence type="ECO:0000313" key="3">
    <source>
        <dbReference type="Proteomes" id="UP001066276"/>
    </source>
</evidence>
<reference evidence="2" key="1">
    <citation type="journal article" date="2022" name="bioRxiv">
        <title>Sequencing and chromosome-scale assembly of the giantPleurodeles waltlgenome.</title>
        <authorList>
            <person name="Brown T."/>
            <person name="Elewa A."/>
            <person name="Iarovenko S."/>
            <person name="Subramanian E."/>
            <person name="Araus A.J."/>
            <person name="Petzold A."/>
            <person name="Susuki M."/>
            <person name="Suzuki K.-i.T."/>
            <person name="Hayashi T."/>
            <person name="Toyoda A."/>
            <person name="Oliveira C."/>
            <person name="Osipova E."/>
            <person name="Leigh N.D."/>
            <person name="Simon A."/>
            <person name="Yun M.H."/>
        </authorList>
    </citation>
    <scope>NUCLEOTIDE SEQUENCE</scope>
    <source>
        <strain evidence="2">20211129_DDA</strain>
        <tissue evidence="2">Liver</tissue>
    </source>
</reference>
<dbReference type="EMBL" id="JANPWB010000014">
    <property type="protein sequence ID" value="KAJ1100945.1"/>
    <property type="molecule type" value="Genomic_DNA"/>
</dbReference>
<evidence type="ECO:0000256" key="1">
    <source>
        <dbReference type="SAM" id="MobiDB-lite"/>
    </source>
</evidence>
<feature type="region of interest" description="Disordered" evidence="1">
    <location>
        <begin position="1"/>
        <end position="166"/>
    </location>
</feature>
<dbReference type="Proteomes" id="UP001066276">
    <property type="component" value="Chromosome 10"/>
</dbReference>
<proteinExistence type="predicted"/>
<gene>
    <name evidence="2" type="ORF">NDU88_006020</name>
</gene>
<feature type="compositionally biased region" description="Low complexity" evidence="1">
    <location>
        <begin position="58"/>
        <end position="78"/>
    </location>
</feature>
<keyword evidence="3" id="KW-1185">Reference proteome</keyword>
<comment type="caution">
    <text evidence="2">The sequence shown here is derived from an EMBL/GenBank/DDBJ whole genome shotgun (WGS) entry which is preliminary data.</text>
</comment>
<organism evidence="2 3">
    <name type="scientific">Pleurodeles waltl</name>
    <name type="common">Iberian ribbed newt</name>
    <dbReference type="NCBI Taxonomy" id="8319"/>
    <lineage>
        <taxon>Eukaryota</taxon>
        <taxon>Metazoa</taxon>
        <taxon>Chordata</taxon>
        <taxon>Craniata</taxon>
        <taxon>Vertebrata</taxon>
        <taxon>Euteleostomi</taxon>
        <taxon>Amphibia</taxon>
        <taxon>Batrachia</taxon>
        <taxon>Caudata</taxon>
        <taxon>Salamandroidea</taxon>
        <taxon>Salamandridae</taxon>
        <taxon>Pleurodelinae</taxon>
        <taxon>Pleurodeles</taxon>
    </lineage>
</organism>
<dbReference type="AlphaFoldDB" id="A0AAV7MDS7"/>